<dbReference type="AlphaFoldDB" id="S4P0X1"/>
<accession>S4P0X1</accession>
<dbReference type="EMBL" id="GAIX01009166">
    <property type="protein sequence ID" value="JAA83394.1"/>
    <property type="molecule type" value="Transcribed_RNA"/>
</dbReference>
<feature type="region of interest" description="Disordered" evidence="1">
    <location>
        <begin position="1"/>
        <end position="20"/>
    </location>
</feature>
<protein>
    <submittedName>
        <fullName evidence="2">Uncharacterized protein</fullName>
    </submittedName>
</protein>
<reference evidence="2" key="2">
    <citation type="submission" date="2013-05" db="EMBL/GenBank/DDBJ databases">
        <authorList>
            <person name="Carter J.-M."/>
            <person name="Baker S.C."/>
            <person name="Pink R."/>
            <person name="Carter D.R.F."/>
            <person name="Collins A."/>
            <person name="Tomlin J."/>
            <person name="Gibbs M."/>
            <person name="Breuker C.J."/>
        </authorList>
    </citation>
    <scope>NUCLEOTIDE SEQUENCE</scope>
    <source>
        <tissue evidence="2">Ovary</tissue>
    </source>
</reference>
<sequence length="74" mass="8100">MTGYGRPKCGRNQNDRKTSLIPVSPPVARLLLSGEGKTVRSLFQHKLVLPPASSTSGFKSNTSLSVHLLHCIWK</sequence>
<name>S4P0X1_9NEOP</name>
<evidence type="ECO:0000313" key="2">
    <source>
        <dbReference type="EMBL" id="JAA83394.1"/>
    </source>
</evidence>
<organism evidence="2">
    <name type="scientific">Pararge aegeria</name>
    <name type="common">speckled wood butterfly</name>
    <dbReference type="NCBI Taxonomy" id="116150"/>
    <lineage>
        <taxon>Eukaryota</taxon>
        <taxon>Metazoa</taxon>
        <taxon>Ecdysozoa</taxon>
        <taxon>Arthropoda</taxon>
        <taxon>Hexapoda</taxon>
        <taxon>Insecta</taxon>
        <taxon>Pterygota</taxon>
        <taxon>Neoptera</taxon>
        <taxon>Endopterygota</taxon>
        <taxon>Lepidoptera</taxon>
        <taxon>Glossata</taxon>
        <taxon>Ditrysia</taxon>
        <taxon>Papilionoidea</taxon>
        <taxon>Nymphalidae</taxon>
        <taxon>Satyrinae</taxon>
        <taxon>Satyrini</taxon>
        <taxon>Parargina</taxon>
        <taxon>Pararge</taxon>
    </lineage>
</organism>
<proteinExistence type="predicted"/>
<reference evidence="2" key="1">
    <citation type="journal article" date="2013" name="BMC Genomics">
        <title>Unscrambling butterfly oogenesis.</title>
        <authorList>
            <person name="Carter J.M."/>
            <person name="Baker S.C."/>
            <person name="Pink R."/>
            <person name="Carter D.R."/>
            <person name="Collins A."/>
            <person name="Tomlin J."/>
            <person name="Gibbs M."/>
            <person name="Breuker C.J."/>
        </authorList>
    </citation>
    <scope>NUCLEOTIDE SEQUENCE</scope>
    <source>
        <tissue evidence="2">Ovary</tissue>
    </source>
</reference>
<evidence type="ECO:0000256" key="1">
    <source>
        <dbReference type="SAM" id="MobiDB-lite"/>
    </source>
</evidence>